<dbReference type="Gene3D" id="3.40.630.30">
    <property type="match status" value="1"/>
</dbReference>
<dbReference type="FunFam" id="3.40.630.30:FF:000047">
    <property type="entry name" value="Acetyltransferase, GNAT family"/>
    <property type="match status" value="1"/>
</dbReference>
<dbReference type="AlphaFoldDB" id="A0A9X6NM29"/>
<feature type="domain" description="N-acetyltransferase" evidence="1">
    <location>
        <begin position="39"/>
        <end position="185"/>
    </location>
</feature>
<keyword evidence="3" id="KW-1185">Reference proteome</keyword>
<dbReference type="PANTHER" id="PTHR43441">
    <property type="entry name" value="RIBOSOMAL-PROTEIN-SERINE ACETYLTRANSFERASE"/>
    <property type="match status" value="1"/>
</dbReference>
<sequence length="230" mass="25818">MSAADIPVPNWQPAKLPDNRTLEGRFVRLEKLDVARHGDGFWAAVQGPGSDPKLWEYLWSGPFETREEFDVFLHNRATAADPWAYAVVDQKTGTVDGSLTLINMVPVHGRIEIGSVIFGAGMQRTPKGTEAVYLLAKEAFTLGNRRLEWSCNDLNARSHRAALRFGFRYEGVFRQHQVIKGKNRDNAWYSITDGEWPAVRTAFEAWLAAENFDGNGQQIKTLEELRGAAV</sequence>
<protein>
    <recommendedName>
        <fullName evidence="1">N-acetyltransferase domain-containing protein</fullName>
    </recommendedName>
</protein>
<dbReference type="GO" id="GO:0005737">
    <property type="term" value="C:cytoplasm"/>
    <property type="evidence" value="ECO:0007669"/>
    <property type="project" value="TreeGrafter"/>
</dbReference>
<dbReference type="Pfam" id="PF13302">
    <property type="entry name" value="Acetyltransf_3"/>
    <property type="match status" value="1"/>
</dbReference>
<dbReference type="GO" id="GO:1990189">
    <property type="term" value="F:protein N-terminal-serine acetyltransferase activity"/>
    <property type="evidence" value="ECO:0007669"/>
    <property type="project" value="TreeGrafter"/>
</dbReference>
<dbReference type="PROSITE" id="PS51186">
    <property type="entry name" value="GNAT"/>
    <property type="match status" value="1"/>
</dbReference>
<organism evidence="2 3">
    <name type="scientific">Hypsibius exemplaris</name>
    <name type="common">Freshwater tardigrade</name>
    <dbReference type="NCBI Taxonomy" id="2072580"/>
    <lineage>
        <taxon>Eukaryota</taxon>
        <taxon>Metazoa</taxon>
        <taxon>Ecdysozoa</taxon>
        <taxon>Tardigrada</taxon>
        <taxon>Eutardigrada</taxon>
        <taxon>Parachela</taxon>
        <taxon>Hypsibioidea</taxon>
        <taxon>Hypsibiidae</taxon>
        <taxon>Hypsibius</taxon>
    </lineage>
</organism>
<dbReference type="OrthoDB" id="41238at2759"/>
<evidence type="ECO:0000259" key="1">
    <source>
        <dbReference type="PROSITE" id="PS51186"/>
    </source>
</evidence>
<evidence type="ECO:0000313" key="2">
    <source>
        <dbReference type="EMBL" id="OWA52014.1"/>
    </source>
</evidence>
<dbReference type="Proteomes" id="UP000192578">
    <property type="component" value="Unassembled WGS sequence"/>
</dbReference>
<dbReference type="PANTHER" id="PTHR43441:SF2">
    <property type="entry name" value="FAMILY ACETYLTRANSFERASE, PUTATIVE (AFU_ORTHOLOGUE AFUA_7G00850)-RELATED"/>
    <property type="match status" value="1"/>
</dbReference>
<proteinExistence type="predicted"/>
<gene>
    <name evidence="2" type="ORF">BV898_16470</name>
</gene>
<dbReference type="InterPro" id="IPR000182">
    <property type="entry name" value="GNAT_dom"/>
</dbReference>
<dbReference type="SUPFAM" id="SSF55729">
    <property type="entry name" value="Acyl-CoA N-acyltransferases (Nat)"/>
    <property type="match status" value="1"/>
</dbReference>
<evidence type="ECO:0000313" key="3">
    <source>
        <dbReference type="Proteomes" id="UP000192578"/>
    </source>
</evidence>
<reference evidence="3" key="1">
    <citation type="submission" date="2017-01" db="EMBL/GenBank/DDBJ databases">
        <title>Comparative genomics of anhydrobiosis in the tardigrade Hypsibius dujardini.</title>
        <authorList>
            <person name="Yoshida Y."/>
            <person name="Koutsovoulos G."/>
            <person name="Laetsch D."/>
            <person name="Stevens L."/>
            <person name="Kumar S."/>
            <person name="Horikawa D."/>
            <person name="Ishino K."/>
            <person name="Komine S."/>
            <person name="Tomita M."/>
            <person name="Blaxter M."/>
            <person name="Arakawa K."/>
        </authorList>
    </citation>
    <scope>NUCLEOTIDE SEQUENCE [LARGE SCALE GENOMIC DNA]</scope>
    <source>
        <strain evidence="3">Z151</strain>
    </source>
</reference>
<dbReference type="InterPro" id="IPR051908">
    <property type="entry name" value="Ribosomal_N-acetyltransferase"/>
</dbReference>
<dbReference type="GO" id="GO:0008999">
    <property type="term" value="F:protein-N-terminal-alanine acetyltransferase activity"/>
    <property type="evidence" value="ECO:0007669"/>
    <property type="project" value="TreeGrafter"/>
</dbReference>
<comment type="caution">
    <text evidence="2">The sequence shown here is derived from an EMBL/GenBank/DDBJ whole genome shotgun (WGS) entry which is preliminary data.</text>
</comment>
<dbReference type="EMBL" id="MTYJ01000247">
    <property type="protein sequence ID" value="OWA52014.1"/>
    <property type="molecule type" value="Genomic_DNA"/>
</dbReference>
<name>A0A9X6NM29_HYPEX</name>
<dbReference type="InterPro" id="IPR016181">
    <property type="entry name" value="Acyl_CoA_acyltransferase"/>
</dbReference>
<accession>A0A9X6NM29</accession>